<reference evidence="1 2" key="1">
    <citation type="journal article" date="2016" name="Front. Microbiol.">
        <title>Comprehensive Phylogenetic Analysis of Bovine Non-aureus Staphylococci Species Based on Whole-Genome Sequencing.</title>
        <authorList>
            <person name="Naushad S."/>
            <person name="Barkema H.W."/>
            <person name="Luby C."/>
            <person name="Condas L.A."/>
            <person name="Nobrega D.B."/>
            <person name="Carson D.A."/>
            <person name="De Buck J."/>
        </authorList>
    </citation>
    <scope>NUCLEOTIDE SEQUENCE [LARGE SCALE GENOMIC DNA]</scope>
    <source>
        <strain evidence="1 2">SNUC 5959</strain>
    </source>
</reference>
<evidence type="ECO:0000313" key="1">
    <source>
        <dbReference type="EMBL" id="RIO46783.1"/>
    </source>
</evidence>
<organism evidence="1 2">
    <name type="scientific">Staphylococcus hyicus</name>
    <dbReference type="NCBI Taxonomy" id="1284"/>
    <lineage>
        <taxon>Bacteria</taxon>
        <taxon>Bacillati</taxon>
        <taxon>Bacillota</taxon>
        <taxon>Bacilli</taxon>
        <taxon>Bacillales</taxon>
        <taxon>Staphylococcaceae</taxon>
        <taxon>Staphylococcus</taxon>
    </lineage>
</organism>
<evidence type="ECO:0000313" key="2">
    <source>
        <dbReference type="Proteomes" id="UP000285625"/>
    </source>
</evidence>
<gene>
    <name evidence="1" type="ORF">BUZ57_03495</name>
</gene>
<accession>A0A0A8HS96</accession>
<dbReference type="EMBL" id="QXVO01000007">
    <property type="protein sequence ID" value="RIO46783.1"/>
    <property type="molecule type" value="Genomic_DNA"/>
</dbReference>
<dbReference type="InterPro" id="IPR058116">
    <property type="entry name" value="SA0570-like"/>
</dbReference>
<dbReference type="GeneID" id="41073894"/>
<dbReference type="STRING" id="1284.SHYC_10620"/>
<dbReference type="RefSeq" id="WP_039646932.1">
    <property type="nucleotide sequence ID" value="NZ_CP008747.1"/>
</dbReference>
<dbReference type="NCBIfam" id="NF047391">
    <property type="entry name" value="SA0570_fam"/>
    <property type="match status" value="1"/>
</dbReference>
<dbReference type="KEGG" id="shu:SHYC_10620"/>
<dbReference type="Proteomes" id="UP000285625">
    <property type="component" value="Unassembled WGS sequence"/>
</dbReference>
<protein>
    <submittedName>
        <fullName evidence="1">Uncharacterized protein</fullName>
    </submittedName>
</protein>
<dbReference type="AlphaFoldDB" id="A0A0A8HS96"/>
<dbReference type="HOGENOM" id="CLU_130983_0_0_9"/>
<comment type="caution">
    <text evidence="1">The sequence shown here is derived from an EMBL/GenBank/DDBJ whole genome shotgun (WGS) entry which is preliminary data.</text>
</comment>
<sequence length="168" mass="18117">MKKLVSAVLITGLTLSGVATGSASAMEGNTIQSVKALQKGDQTVEGVKIGQNMADVIRVKGEGIHTQAGFGSEQYYEYHTSKGTMIVTANSSNANAKVTRISMSYNKANGPTYNEVKKNVSEKAVTREHYNKVTGNSGFIIDGKRSYQFASTSPKDKIIKLYRIDLEG</sequence>
<name>A0A0A8HS96_STAHY</name>
<proteinExistence type="predicted"/>